<dbReference type="Proteomes" id="UP001601992">
    <property type="component" value="Unassembled WGS sequence"/>
</dbReference>
<keyword evidence="8" id="KW-1185">Reference proteome</keyword>
<evidence type="ECO:0000313" key="8">
    <source>
        <dbReference type="Proteomes" id="UP001601992"/>
    </source>
</evidence>
<comment type="caution">
    <text evidence="7">The sequence shown here is derived from an EMBL/GenBank/DDBJ whole genome shotgun (WGS) entry which is preliminary data.</text>
</comment>
<dbReference type="PANTHER" id="PTHR47359:SF3">
    <property type="entry name" value="NLP_P60 DOMAIN-CONTAINING PROTEIN-RELATED"/>
    <property type="match status" value="1"/>
</dbReference>
<evidence type="ECO:0000256" key="4">
    <source>
        <dbReference type="ARBA" id="ARBA00022807"/>
    </source>
</evidence>
<name>A0ABW6S092_9NOCA</name>
<gene>
    <name evidence="7" type="ORF">ACFYXQ_18220</name>
</gene>
<dbReference type="PANTHER" id="PTHR47359">
    <property type="entry name" value="PEPTIDOGLYCAN DL-ENDOPEPTIDASE CWLO"/>
    <property type="match status" value="1"/>
</dbReference>
<keyword evidence="5" id="KW-1133">Transmembrane helix</keyword>
<keyword evidence="3" id="KW-0378">Hydrolase</keyword>
<evidence type="ECO:0000256" key="5">
    <source>
        <dbReference type="SAM" id="Phobius"/>
    </source>
</evidence>
<dbReference type="Gene3D" id="3.90.1720.10">
    <property type="entry name" value="endopeptidase domain like (from Nostoc punctiforme)"/>
    <property type="match status" value="1"/>
</dbReference>
<feature type="domain" description="NlpC/P60" evidence="6">
    <location>
        <begin position="277"/>
        <end position="390"/>
    </location>
</feature>
<dbReference type="InterPro" id="IPR038765">
    <property type="entry name" value="Papain-like_cys_pep_sf"/>
</dbReference>
<dbReference type="RefSeq" id="WP_051192693.1">
    <property type="nucleotide sequence ID" value="NZ_JBIAQY010000005.1"/>
</dbReference>
<dbReference type="EMBL" id="JBIAQY010000005">
    <property type="protein sequence ID" value="MFF3569711.1"/>
    <property type="molecule type" value="Genomic_DNA"/>
</dbReference>
<sequence>MSAGNDEVRYTRLLRRVLWFAFGVAAATLGMVWATVLATGQAAAQPVNVPAVGVIDVPDQVGISRGIEQGLHLAPAGPQQNSSVVPRIAISAPSAPAIVRPAVGLAPTPAIAHLAATPVPGAAEFAPGLGIAPPAAPPVPDVVRTAVGFVPALGIGQPAVATAIPAAMPSAVVFVPIPGIVRPAVAPAPGVTHSAVATTSDQSPVVARAFTFAPAPAPVPEAGAAQSDLPGLPPVLDIPQVRQFLSSPQFRGLTLPGLNLPLPQAQSTPQAAPTQRETTGERALDAARSKLGHAYRYGSAGPDAFDCSGLVQWSYRQAGVSVPRTSYGQLDSGTPVPLNQLQPGDVVSFYGGGHSAIYEGGGRVIHASTDRTGVIESPIGQMPVTGARRF</sequence>
<dbReference type="SUPFAM" id="SSF54001">
    <property type="entry name" value="Cysteine proteinases"/>
    <property type="match status" value="1"/>
</dbReference>
<comment type="similarity">
    <text evidence="1">Belongs to the peptidase C40 family.</text>
</comment>
<dbReference type="InterPro" id="IPR051794">
    <property type="entry name" value="PG_Endopeptidase_C40"/>
</dbReference>
<evidence type="ECO:0000256" key="3">
    <source>
        <dbReference type="ARBA" id="ARBA00022801"/>
    </source>
</evidence>
<accession>A0ABW6S092</accession>
<proteinExistence type="inferred from homology"/>
<protein>
    <submittedName>
        <fullName evidence="7">NlpC/P60 family protein</fullName>
    </submittedName>
</protein>
<dbReference type="PROSITE" id="PS51935">
    <property type="entry name" value="NLPC_P60"/>
    <property type="match status" value="1"/>
</dbReference>
<keyword evidence="5" id="KW-0812">Transmembrane</keyword>
<organism evidence="7 8">
    <name type="scientific">Nocardia jiangxiensis</name>
    <dbReference type="NCBI Taxonomy" id="282685"/>
    <lineage>
        <taxon>Bacteria</taxon>
        <taxon>Bacillati</taxon>
        <taxon>Actinomycetota</taxon>
        <taxon>Actinomycetes</taxon>
        <taxon>Mycobacteriales</taxon>
        <taxon>Nocardiaceae</taxon>
        <taxon>Nocardia</taxon>
    </lineage>
</organism>
<keyword evidence="4" id="KW-0788">Thiol protease</keyword>
<evidence type="ECO:0000313" key="7">
    <source>
        <dbReference type="EMBL" id="MFF3569711.1"/>
    </source>
</evidence>
<reference evidence="7 8" key="1">
    <citation type="submission" date="2024-10" db="EMBL/GenBank/DDBJ databases">
        <title>The Natural Products Discovery Center: Release of the First 8490 Sequenced Strains for Exploring Actinobacteria Biosynthetic Diversity.</title>
        <authorList>
            <person name="Kalkreuter E."/>
            <person name="Kautsar S.A."/>
            <person name="Yang D."/>
            <person name="Bader C.D."/>
            <person name="Teijaro C.N."/>
            <person name="Fluegel L."/>
            <person name="Davis C.M."/>
            <person name="Simpson J.R."/>
            <person name="Lauterbach L."/>
            <person name="Steele A.D."/>
            <person name="Gui C."/>
            <person name="Meng S."/>
            <person name="Li G."/>
            <person name="Viehrig K."/>
            <person name="Ye F."/>
            <person name="Su P."/>
            <person name="Kiefer A.F."/>
            <person name="Nichols A."/>
            <person name="Cepeda A.J."/>
            <person name="Yan W."/>
            <person name="Fan B."/>
            <person name="Jiang Y."/>
            <person name="Adhikari A."/>
            <person name="Zheng C.-J."/>
            <person name="Schuster L."/>
            <person name="Cowan T.M."/>
            <person name="Smanski M.J."/>
            <person name="Chevrette M.G."/>
            <person name="De Carvalho L.P.S."/>
            <person name="Shen B."/>
        </authorList>
    </citation>
    <scope>NUCLEOTIDE SEQUENCE [LARGE SCALE GENOMIC DNA]</scope>
    <source>
        <strain evidence="7 8">NPDC002593</strain>
    </source>
</reference>
<dbReference type="Pfam" id="PF00877">
    <property type="entry name" value="NLPC_P60"/>
    <property type="match status" value="1"/>
</dbReference>
<keyword evidence="5" id="KW-0472">Membrane</keyword>
<feature type="transmembrane region" description="Helical" evidence="5">
    <location>
        <begin position="17"/>
        <end position="38"/>
    </location>
</feature>
<evidence type="ECO:0000259" key="6">
    <source>
        <dbReference type="PROSITE" id="PS51935"/>
    </source>
</evidence>
<evidence type="ECO:0000256" key="1">
    <source>
        <dbReference type="ARBA" id="ARBA00007074"/>
    </source>
</evidence>
<dbReference type="InterPro" id="IPR000064">
    <property type="entry name" value="NLP_P60_dom"/>
</dbReference>
<evidence type="ECO:0000256" key="2">
    <source>
        <dbReference type="ARBA" id="ARBA00022670"/>
    </source>
</evidence>
<keyword evidence="2" id="KW-0645">Protease</keyword>